<reference evidence="1 2" key="1">
    <citation type="submission" date="2020-01" db="EMBL/GenBank/DDBJ databases">
        <authorList>
            <person name="Kim M.K."/>
        </authorList>
    </citation>
    <scope>NUCLEOTIDE SEQUENCE [LARGE SCALE GENOMIC DNA]</scope>
    <source>
        <strain evidence="1 2">172606-1</strain>
    </source>
</reference>
<evidence type="ECO:0000313" key="2">
    <source>
        <dbReference type="Proteomes" id="UP000480178"/>
    </source>
</evidence>
<organism evidence="1 2">
    <name type="scientific">Rhodocytophaga rosea</name>
    <dbReference type="NCBI Taxonomy" id="2704465"/>
    <lineage>
        <taxon>Bacteria</taxon>
        <taxon>Pseudomonadati</taxon>
        <taxon>Bacteroidota</taxon>
        <taxon>Cytophagia</taxon>
        <taxon>Cytophagales</taxon>
        <taxon>Rhodocytophagaceae</taxon>
        <taxon>Rhodocytophaga</taxon>
    </lineage>
</organism>
<evidence type="ECO:0000313" key="1">
    <source>
        <dbReference type="EMBL" id="QHT71426.1"/>
    </source>
</evidence>
<proteinExistence type="predicted"/>
<dbReference type="RefSeq" id="WP_162447365.1">
    <property type="nucleotide sequence ID" value="NZ_CP048222.1"/>
</dbReference>
<name>A0A6C0GTS6_9BACT</name>
<protein>
    <submittedName>
        <fullName evidence="1">Uncharacterized protein</fullName>
    </submittedName>
</protein>
<dbReference type="Proteomes" id="UP000480178">
    <property type="component" value="Chromosome"/>
</dbReference>
<accession>A0A6C0GTS6</accession>
<dbReference type="EMBL" id="CP048222">
    <property type="protein sequence ID" value="QHT71426.1"/>
    <property type="molecule type" value="Genomic_DNA"/>
</dbReference>
<keyword evidence="2" id="KW-1185">Reference proteome</keyword>
<gene>
    <name evidence="1" type="ORF">GXP67_34595</name>
</gene>
<dbReference type="AlphaFoldDB" id="A0A6C0GTS6"/>
<dbReference type="KEGG" id="rhoz:GXP67_34595"/>
<sequence length="228" mass="25271">MNNIQTSKLNMYKAVLHVCESNHVLVNTIPASAGILQELTTAISQIETTSLTQGQNTTGITQDKASLKHNLAELAAEVSGAVVAYAVKNKNNELRAAADYSYTDITRYKDSDTIHCCQIILGKAQAHVTELIHYGLTPAKLETLRVSVDAFSTIIGRRQAHKGTKVAATKDLDKLYEETDILLKDILDRLVLPFKKTDINFFNKYMHARQVIELGKRSKTEESEPVKA</sequence>